<evidence type="ECO:0000313" key="3">
    <source>
        <dbReference type="EMBL" id="TNG93559.1"/>
    </source>
</evidence>
<dbReference type="EMBL" id="VDGV01000006">
    <property type="protein sequence ID" value="TNG93559.1"/>
    <property type="molecule type" value="Genomic_DNA"/>
</dbReference>
<dbReference type="Proteomes" id="UP000294619">
    <property type="component" value="Unassembled WGS sequence"/>
</dbReference>
<sequence length="122" mass="13821">MKSIKLIADEQDYREALVRLSELMDLEPEVESEQDLELNALALLLEAYEAKHYPFPTNDVTALDIIKFKMEQNDLNAKDMVAYLGSPSKVSEVLSGKRRLSLTMIKKLHYGLGIPADLLLEI</sequence>
<reference evidence="2 4" key="1">
    <citation type="submission" date="2019-03" db="EMBL/GenBank/DDBJ databases">
        <title>Genomic Encyclopedia of Type Strains, Phase IV (KMG-IV): sequencing the most valuable type-strain genomes for metagenomic binning, comparative biology and taxonomic classification.</title>
        <authorList>
            <person name="Goeker M."/>
        </authorList>
    </citation>
    <scope>NUCLEOTIDE SEQUENCE [LARGE SCALE GENOMIC DNA]</scope>
    <source>
        <strain evidence="2 4">DSM 28140</strain>
    </source>
</reference>
<dbReference type="GO" id="GO:0001046">
    <property type="term" value="F:core promoter sequence-specific DNA binding"/>
    <property type="evidence" value="ECO:0007669"/>
    <property type="project" value="TreeGrafter"/>
</dbReference>
<dbReference type="PANTHER" id="PTHR40455:SF1">
    <property type="entry name" value="ANTITOXIN HIGA"/>
    <property type="match status" value="1"/>
</dbReference>
<dbReference type="EMBL" id="SMCP01000006">
    <property type="protein sequence ID" value="TCV86558.1"/>
    <property type="molecule type" value="Genomic_DNA"/>
</dbReference>
<dbReference type="RefSeq" id="WP_132967118.1">
    <property type="nucleotide sequence ID" value="NZ_LEKL01000030.1"/>
</dbReference>
<dbReference type="PROSITE" id="PS50943">
    <property type="entry name" value="HTH_CROC1"/>
    <property type="match status" value="1"/>
</dbReference>
<dbReference type="AlphaFoldDB" id="A0A4R3Y6Q2"/>
<dbReference type="InterPro" id="IPR039060">
    <property type="entry name" value="Antitox_HigA"/>
</dbReference>
<evidence type="ECO:0000313" key="2">
    <source>
        <dbReference type="EMBL" id="TCV86558.1"/>
    </source>
</evidence>
<gene>
    <name evidence="2" type="ORF">EDC16_106115</name>
    <name evidence="3" type="ORF">FHQ21_00860</name>
</gene>
<reference evidence="3 5" key="2">
    <citation type="submission" date="2019-05" db="EMBL/GenBank/DDBJ databases">
        <title>Pasteurellaceae isolates from reptiles.</title>
        <authorList>
            <person name="Bojesen A.M."/>
            <person name="Lund E."/>
        </authorList>
    </citation>
    <scope>NUCLEOTIDE SEQUENCE [LARGE SCALE GENOMIC DNA]</scope>
    <source>
        <strain evidence="3 5">ELNT2x</strain>
    </source>
</reference>
<evidence type="ECO:0000313" key="4">
    <source>
        <dbReference type="Proteomes" id="UP000294619"/>
    </source>
</evidence>
<evidence type="ECO:0000313" key="5">
    <source>
        <dbReference type="Proteomes" id="UP000305526"/>
    </source>
</evidence>
<dbReference type="Proteomes" id="UP000305526">
    <property type="component" value="Unassembled WGS sequence"/>
</dbReference>
<name>A0A4R3Y6Q2_9PAST</name>
<protein>
    <submittedName>
        <fullName evidence="2">Antitoxin component HigA of HigAB toxin-antitoxin module</fullName>
    </submittedName>
    <submittedName>
        <fullName evidence="3">Transcriptional regulator</fullName>
    </submittedName>
</protein>
<dbReference type="InterPro" id="IPR001387">
    <property type="entry name" value="Cro/C1-type_HTH"/>
</dbReference>
<comment type="caution">
    <text evidence="2">The sequence shown here is derived from an EMBL/GenBank/DDBJ whole genome shotgun (WGS) entry which is preliminary data.</text>
</comment>
<accession>A0A4R3Y6Q2</accession>
<feature type="domain" description="HTH cro/C1-type" evidence="1">
    <location>
        <begin position="66"/>
        <end position="119"/>
    </location>
</feature>
<dbReference type="InterPro" id="IPR010982">
    <property type="entry name" value="Lambda_DNA-bd_dom_sf"/>
</dbReference>
<organism evidence="2 4">
    <name type="scientific">Testudinibacter aquarius</name>
    <dbReference type="NCBI Taxonomy" id="1524974"/>
    <lineage>
        <taxon>Bacteria</taxon>
        <taxon>Pseudomonadati</taxon>
        <taxon>Pseudomonadota</taxon>
        <taxon>Gammaproteobacteria</taxon>
        <taxon>Pasteurellales</taxon>
        <taxon>Pasteurellaceae</taxon>
        <taxon>Testudinibacter</taxon>
    </lineage>
</organism>
<dbReference type="SUPFAM" id="SSF47413">
    <property type="entry name" value="lambda repressor-like DNA-binding domains"/>
    <property type="match status" value="1"/>
</dbReference>
<proteinExistence type="predicted"/>
<evidence type="ECO:0000259" key="1">
    <source>
        <dbReference type="PROSITE" id="PS50943"/>
    </source>
</evidence>
<keyword evidence="5" id="KW-1185">Reference proteome</keyword>
<dbReference type="GO" id="GO:0006355">
    <property type="term" value="P:regulation of DNA-templated transcription"/>
    <property type="evidence" value="ECO:0007669"/>
    <property type="project" value="InterPro"/>
</dbReference>
<dbReference type="Gene3D" id="1.10.260.40">
    <property type="entry name" value="lambda repressor-like DNA-binding domains"/>
    <property type="match status" value="1"/>
</dbReference>
<dbReference type="PANTHER" id="PTHR40455">
    <property type="entry name" value="ANTITOXIN HIGA"/>
    <property type="match status" value="1"/>
</dbReference>
<dbReference type="CDD" id="cd00093">
    <property type="entry name" value="HTH_XRE"/>
    <property type="match status" value="1"/>
</dbReference>
<dbReference type="SMART" id="SM00530">
    <property type="entry name" value="HTH_XRE"/>
    <property type="match status" value="1"/>
</dbReference>